<evidence type="ECO:0000313" key="2">
    <source>
        <dbReference type="EMBL" id="KAK3356078.1"/>
    </source>
</evidence>
<name>A0AAE0MXM1_9PEZI</name>
<feature type="compositionally biased region" description="Polar residues" evidence="1">
    <location>
        <begin position="132"/>
        <end position="142"/>
    </location>
</feature>
<feature type="region of interest" description="Disordered" evidence="1">
    <location>
        <begin position="26"/>
        <end position="112"/>
    </location>
</feature>
<accession>A0AAE0MXM1</accession>
<dbReference type="Proteomes" id="UP001278500">
    <property type="component" value="Unassembled WGS sequence"/>
</dbReference>
<evidence type="ECO:0000256" key="1">
    <source>
        <dbReference type="SAM" id="MobiDB-lite"/>
    </source>
</evidence>
<organism evidence="2 3">
    <name type="scientific">Neurospora tetraspora</name>
    <dbReference type="NCBI Taxonomy" id="94610"/>
    <lineage>
        <taxon>Eukaryota</taxon>
        <taxon>Fungi</taxon>
        <taxon>Dikarya</taxon>
        <taxon>Ascomycota</taxon>
        <taxon>Pezizomycotina</taxon>
        <taxon>Sordariomycetes</taxon>
        <taxon>Sordariomycetidae</taxon>
        <taxon>Sordariales</taxon>
        <taxon>Sordariaceae</taxon>
        <taxon>Neurospora</taxon>
    </lineage>
</organism>
<dbReference type="AlphaFoldDB" id="A0AAE0MXM1"/>
<sequence length="372" mass="41088">MDFFLPFMGVLGSQALLSARNILGAEQSTKTTSTESASTYQDPWSDSSIGSSESDKPAGSTMTSEKERCANSDTGAVKKEKKDPKTTHIGADVSASKSDESKVTTDRKLATGNSDDEMILDCITVNPDPSDFDTSLYDTPSSPADYEPVAGSPKKRNWAAPMAASLFDEIHSPSPKRRLIRSPPTTDSSFNTAFNNPPRNIISTENVDPQADTQTPSPSKIRLRLTCPTPMAVFNRVNRTSDYEPEVSNNSVGGAPELTDENMERPKAGESVDKTPKAPPRRRIRQRISDKSWAELNVVDKKGFLDTWANKRTPPRRKLQECKWVRYPKPEGYVPTPGEDPWVPRLVLTDPAGWHYSLEDLRFPTQRALPGI</sequence>
<dbReference type="GeneID" id="87861005"/>
<feature type="region of interest" description="Disordered" evidence="1">
    <location>
        <begin position="174"/>
        <end position="221"/>
    </location>
</feature>
<gene>
    <name evidence="2" type="ORF">B0H65DRAFT_413551</name>
</gene>
<reference evidence="2" key="2">
    <citation type="submission" date="2023-06" db="EMBL/GenBank/DDBJ databases">
        <authorList>
            <consortium name="Lawrence Berkeley National Laboratory"/>
            <person name="Haridas S."/>
            <person name="Hensen N."/>
            <person name="Bonometti L."/>
            <person name="Westerberg I."/>
            <person name="Brannstrom I.O."/>
            <person name="Guillou S."/>
            <person name="Cros-Aarteil S."/>
            <person name="Calhoun S."/>
            <person name="Kuo A."/>
            <person name="Mondo S."/>
            <person name="Pangilinan J."/>
            <person name="Riley R."/>
            <person name="Labutti K."/>
            <person name="Andreopoulos B."/>
            <person name="Lipzen A."/>
            <person name="Chen C."/>
            <person name="Yanf M."/>
            <person name="Daum C."/>
            <person name="Ng V."/>
            <person name="Clum A."/>
            <person name="Steindorff A."/>
            <person name="Ohm R."/>
            <person name="Martin F."/>
            <person name="Silar P."/>
            <person name="Natvig D."/>
            <person name="Lalanne C."/>
            <person name="Gautier V."/>
            <person name="Ament-Velasquez S.L."/>
            <person name="Kruys A."/>
            <person name="Hutchinson M.I."/>
            <person name="Powell A.J."/>
            <person name="Barry K."/>
            <person name="Miller A.N."/>
            <person name="Grigoriev I.V."/>
            <person name="Debuchy R."/>
            <person name="Gladieux P."/>
            <person name="Thoren M.H."/>
            <person name="Johannesson H."/>
        </authorList>
    </citation>
    <scope>NUCLEOTIDE SEQUENCE</scope>
    <source>
        <strain evidence="2">CBS 560.94</strain>
    </source>
</reference>
<feature type="compositionally biased region" description="Basic and acidic residues" evidence="1">
    <location>
        <begin position="262"/>
        <end position="276"/>
    </location>
</feature>
<comment type="caution">
    <text evidence="2">The sequence shown here is derived from an EMBL/GenBank/DDBJ whole genome shotgun (WGS) entry which is preliminary data.</text>
</comment>
<dbReference type="RefSeq" id="XP_062687455.1">
    <property type="nucleotide sequence ID" value="XM_062823851.1"/>
</dbReference>
<proteinExistence type="predicted"/>
<feature type="compositionally biased region" description="Low complexity" evidence="1">
    <location>
        <begin position="28"/>
        <end position="52"/>
    </location>
</feature>
<reference evidence="2" key="1">
    <citation type="journal article" date="2023" name="Mol. Phylogenet. Evol.">
        <title>Genome-scale phylogeny and comparative genomics of the fungal order Sordariales.</title>
        <authorList>
            <person name="Hensen N."/>
            <person name="Bonometti L."/>
            <person name="Westerberg I."/>
            <person name="Brannstrom I.O."/>
            <person name="Guillou S."/>
            <person name="Cros-Aarteil S."/>
            <person name="Calhoun S."/>
            <person name="Haridas S."/>
            <person name="Kuo A."/>
            <person name="Mondo S."/>
            <person name="Pangilinan J."/>
            <person name="Riley R."/>
            <person name="LaButti K."/>
            <person name="Andreopoulos B."/>
            <person name="Lipzen A."/>
            <person name="Chen C."/>
            <person name="Yan M."/>
            <person name="Daum C."/>
            <person name="Ng V."/>
            <person name="Clum A."/>
            <person name="Steindorff A."/>
            <person name="Ohm R.A."/>
            <person name="Martin F."/>
            <person name="Silar P."/>
            <person name="Natvig D.O."/>
            <person name="Lalanne C."/>
            <person name="Gautier V."/>
            <person name="Ament-Velasquez S.L."/>
            <person name="Kruys A."/>
            <person name="Hutchinson M.I."/>
            <person name="Powell A.J."/>
            <person name="Barry K."/>
            <person name="Miller A.N."/>
            <person name="Grigoriev I.V."/>
            <person name="Debuchy R."/>
            <person name="Gladieux P."/>
            <person name="Hiltunen Thoren M."/>
            <person name="Johannesson H."/>
        </authorList>
    </citation>
    <scope>NUCLEOTIDE SEQUENCE</scope>
    <source>
        <strain evidence="2">CBS 560.94</strain>
    </source>
</reference>
<protein>
    <submittedName>
        <fullName evidence="2">Uncharacterized protein</fullName>
    </submittedName>
</protein>
<keyword evidence="3" id="KW-1185">Reference proteome</keyword>
<feature type="compositionally biased region" description="Polar residues" evidence="1">
    <location>
        <begin position="183"/>
        <end position="218"/>
    </location>
</feature>
<feature type="compositionally biased region" description="Basic and acidic residues" evidence="1">
    <location>
        <begin position="64"/>
        <end position="86"/>
    </location>
</feature>
<feature type="region of interest" description="Disordered" evidence="1">
    <location>
        <begin position="125"/>
        <end position="154"/>
    </location>
</feature>
<feature type="region of interest" description="Disordered" evidence="1">
    <location>
        <begin position="238"/>
        <end position="284"/>
    </location>
</feature>
<feature type="compositionally biased region" description="Basic and acidic residues" evidence="1">
    <location>
        <begin position="97"/>
        <end position="109"/>
    </location>
</feature>
<evidence type="ECO:0000313" key="3">
    <source>
        <dbReference type="Proteomes" id="UP001278500"/>
    </source>
</evidence>
<dbReference type="EMBL" id="JAUEPP010000001">
    <property type="protein sequence ID" value="KAK3356078.1"/>
    <property type="molecule type" value="Genomic_DNA"/>
</dbReference>